<dbReference type="Pfam" id="PF00215">
    <property type="entry name" value="OMPdecase"/>
    <property type="match status" value="1"/>
</dbReference>
<dbReference type="CDD" id="cd04725">
    <property type="entry name" value="OMP_decarboxylase_like"/>
    <property type="match status" value="1"/>
</dbReference>
<evidence type="ECO:0000256" key="2">
    <source>
        <dbReference type="ARBA" id="ARBA00008847"/>
    </source>
</evidence>
<evidence type="ECO:0000256" key="7">
    <source>
        <dbReference type="NCBIfam" id="TIGR02127"/>
    </source>
</evidence>
<evidence type="ECO:0000256" key="4">
    <source>
        <dbReference type="ARBA" id="ARBA00022975"/>
    </source>
</evidence>
<reference evidence="9" key="2">
    <citation type="journal article" date="2021" name="PeerJ">
        <title>Extensive microbial diversity within the chicken gut microbiome revealed by metagenomics and culture.</title>
        <authorList>
            <person name="Gilroy R."/>
            <person name="Ravi A."/>
            <person name="Getino M."/>
            <person name="Pursley I."/>
            <person name="Horton D.L."/>
            <person name="Alikhan N.F."/>
            <person name="Baker D."/>
            <person name="Gharbi K."/>
            <person name="Hall N."/>
            <person name="Watson M."/>
            <person name="Adriaenssens E.M."/>
            <person name="Foster-Nyarko E."/>
            <person name="Jarju S."/>
            <person name="Secka A."/>
            <person name="Antonio M."/>
            <person name="Oren A."/>
            <person name="Chaudhuri R.R."/>
            <person name="La Ragione R."/>
            <person name="Hildebrand F."/>
            <person name="Pallen M.J."/>
        </authorList>
    </citation>
    <scope>NUCLEOTIDE SEQUENCE</scope>
    <source>
        <strain evidence="9">15467</strain>
    </source>
</reference>
<dbReference type="InterPro" id="IPR011995">
    <property type="entry name" value="OMPdecase_type-2"/>
</dbReference>
<proteinExistence type="inferred from homology"/>
<dbReference type="InterPro" id="IPR001754">
    <property type="entry name" value="OMPdeCOase_dom"/>
</dbReference>
<evidence type="ECO:0000256" key="3">
    <source>
        <dbReference type="ARBA" id="ARBA00022793"/>
    </source>
</evidence>
<feature type="domain" description="Orotidine 5'-phosphate decarboxylase" evidence="8">
    <location>
        <begin position="16"/>
        <end position="255"/>
    </location>
</feature>
<keyword evidence="5 9" id="KW-0456">Lyase</keyword>
<comment type="pathway">
    <text evidence="1">Pyrimidine metabolism; UMP biosynthesis via de novo pathway; UMP from orotate: step 2/2.</text>
</comment>
<evidence type="ECO:0000313" key="9">
    <source>
        <dbReference type="EMBL" id="MBO8428363.1"/>
    </source>
</evidence>
<evidence type="ECO:0000256" key="6">
    <source>
        <dbReference type="ARBA" id="ARBA00049157"/>
    </source>
</evidence>
<dbReference type="PANTHER" id="PTHR43375:SF1">
    <property type="entry name" value="OROTIDINE 5'-PHOSPHATE DECARBOXYLASE"/>
    <property type="match status" value="1"/>
</dbReference>
<evidence type="ECO:0000256" key="1">
    <source>
        <dbReference type="ARBA" id="ARBA00004861"/>
    </source>
</evidence>
<dbReference type="InterPro" id="IPR018089">
    <property type="entry name" value="OMPdecase_AS"/>
</dbReference>
<sequence length="270" mass="30265">MNSEELYRQIKRKKSFLCVGLDSDPALFPQLLRHVQYPIFEFNKAIIAATAKYAVAYKPNLAFYEAEGNQGLHQLEMTVDFLRKNYPDIFIIADAKRSDIGNTAKRYARAFFEKMNFDAVTIAPYMGYDSVGPFLEYKGKWSVILALTSNKSAADFELSNMQTGEPLYKRVITEAMKWGDKDNIMFVVGATRPEKLAQIREYCPDNFFLVPGVGAQGGSVDEVAKYGLNSKCGLLVNSSRGIIFADNSERYAVTAGEKAAELASQMARYL</sequence>
<organism evidence="9 10">
    <name type="scientific">Candidatus Egerieousia excrementavium</name>
    <dbReference type="NCBI Taxonomy" id="2840778"/>
    <lineage>
        <taxon>Bacteria</taxon>
        <taxon>Pseudomonadati</taxon>
        <taxon>Bacteroidota</taxon>
        <taxon>Bacteroidia</taxon>
        <taxon>Bacteroidales</taxon>
        <taxon>Candidatus Egerieousia</taxon>
    </lineage>
</organism>
<protein>
    <recommendedName>
        <fullName evidence="7">Orotidine-5'-phosphate decarboxylase</fullName>
        <ecNumber evidence="7">4.1.1.23</ecNumber>
    </recommendedName>
</protein>
<dbReference type="NCBIfam" id="TIGR02127">
    <property type="entry name" value="pyrF_sub2"/>
    <property type="match status" value="1"/>
</dbReference>
<comment type="catalytic activity">
    <reaction evidence="6">
        <text>orotidine 5'-phosphate + H(+) = UMP + CO2</text>
        <dbReference type="Rhea" id="RHEA:11596"/>
        <dbReference type="ChEBI" id="CHEBI:15378"/>
        <dbReference type="ChEBI" id="CHEBI:16526"/>
        <dbReference type="ChEBI" id="CHEBI:57538"/>
        <dbReference type="ChEBI" id="CHEBI:57865"/>
        <dbReference type="EC" id="4.1.1.23"/>
    </reaction>
</comment>
<comment type="similarity">
    <text evidence="2">Belongs to the OMP decarboxylase family. Type 2 subfamily.</text>
</comment>
<dbReference type="InterPro" id="IPR011060">
    <property type="entry name" value="RibuloseP-bd_barrel"/>
</dbReference>
<dbReference type="GO" id="GO:0004590">
    <property type="term" value="F:orotidine-5'-phosphate decarboxylase activity"/>
    <property type="evidence" value="ECO:0007669"/>
    <property type="project" value="UniProtKB-UniRule"/>
</dbReference>
<keyword evidence="3" id="KW-0210">Decarboxylase</keyword>
<dbReference type="PROSITE" id="PS00156">
    <property type="entry name" value="OMPDECASE"/>
    <property type="match status" value="1"/>
</dbReference>
<dbReference type="Proteomes" id="UP000823635">
    <property type="component" value="Unassembled WGS sequence"/>
</dbReference>
<accession>A0A9D9GY93</accession>
<reference evidence="9" key="1">
    <citation type="submission" date="2020-10" db="EMBL/GenBank/DDBJ databases">
        <authorList>
            <person name="Gilroy R."/>
        </authorList>
    </citation>
    <scope>NUCLEOTIDE SEQUENCE</scope>
    <source>
        <strain evidence="9">15467</strain>
    </source>
</reference>
<dbReference type="InterPro" id="IPR013785">
    <property type="entry name" value="Aldolase_TIM"/>
</dbReference>
<name>A0A9D9GY93_9BACT</name>
<comment type="caution">
    <text evidence="9">The sequence shown here is derived from an EMBL/GenBank/DDBJ whole genome shotgun (WGS) entry which is preliminary data.</text>
</comment>
<dbReference type="EMBL" id="JADINB010000007">
    <property type="protein sequence ID" value="MBO8428363.1"/>
    <property type="molecule type" value="Genomic_DNA"/>
</dbReference>
<evidence type="ECO:0000313" key="10">
    <source>
        <dbReference type="Proteomes" id="UP000823635"/>
    </source>
</evidence>
<evidence type="ECO:0000259" key="8">
    <source>
        <dbReference type="SMART" id="SM00934"/>
    </source>
</evidence>
<gene>
    <name evidence="9" type="primary">pyrF</name>
    <name evidence="9" type="ORF">IAC68_00305</name>
</gene>
<dbReference type="AlphaFoldDB" id="A0A9D9GY93"/>
<keyword evidence="4" id="KW-0665">Pyrimidine biosynthesis</keyword>
<evidence type="ECO:0000256" key="5">
    <source>
        <dbReference type="ARBA" id="ARBA00023239"/>
    </source>
</evidence>
<dbReference type="GO" id="GO:0006207">
    <property type="term" value="P:'de novo' pyrimidine nucleobase biosynthetic process"/>
    <property type="evidence" value="ECO:0007669"/>
    <property type="project" value="InterPro"/>
</dbReference>
<dbReference type="SMART" id="SM00934">
    <property type="entry name" value="OMPdecase"/>
    <property type="match status" value="1"/>
</dbReference>
<dbReference type="PANTHER" id="PTHR43375">
    <property type="entry name" value="OROTIDINE 5'-PHOSPHATE DECARBOXYLASE"/>
    <property type="match status" value="1"/>
</dbReference>
<dbReference type="Gene3D" id="3.20.20.70">
    <property type="entry name" value="Aldolase class I"/>
    <property type="match status" value="1"/>
</dbReference>
<dbReference type="SUPFAM" id="SSF51366">
    <property type="entry name" value="Ribulose-phoshate binding barrel"/>
    <property type="match status" value="1"/>
</dbReference>
<dbReference type="EC" id="4.1.1.23" evidence="7"/>
<dbReference type="GO" id="GO:0009220">
    <property type="term" value="P:pyrimidine ribonucleotide biosynthetic process"/>
    <property type="evidence" value="ECO:0007669"/>
    <property type="project" value="UniProtKB-UniRule"/>
</dbReference>